<keyword evidence="1" id="KW-0472">Membrane</keyword>
<proteinExistence type="predicted"/>
<keyword evidence="1" id="KW-0812">Transmembrane</keyword>
<comment type="caution">
    <text evidence="2">The sequence shown here is derived from an EMBL/GenBank/DDBJ whole genome shotgun (WGS) entry which is preliminary data.</text>
</comment>
<evidence type="ECO:0000313" key="2">
    <source>
        <dbReference type="EMBL" id="TCG05255.1"/>
    </source>
</evidence>
<keyword evidence="1" id="KW-1133">Transmembrane helix</keyword>
<evidence type="ECO:0000313" key="3">
    <source>
        <dbReference type="Proteomes" id="UP000294200"/>
    </source>
</evidence>
<reference evidence="2 3" key="1">
    <citation type="submission" date="2017-02" db="EMBL/GenBank/DDBJ databases">
        <title>Paraburkholderia sophoroidis sp. nov. and Paraburkholderia steynii sp. nov. rhizobial symbionts of the fynbos legume Hypocalyptus sophoroides.</title>
        <authorList>
            <person name="Steenkamp E.T."/>
            <person name="Beukes C.W."/>
            <person name="Van Zyl E."/>
            <person name="Avontuur J."/>
            <person name="Chan W.Y."/>
            <person name="Hassen A."/>
            <person name="Palmer M."/>
            <person name="Mthombeni L."/>
            <person name="Phalane F."/>
            <person name="Sereme K."/>
            <person name="Venter S.N."/>
        </authorList>
    </citation>
    <scope>NUCLEOTIDE SEQUENCE [LARGE SCALE GENOMIC DNA]</scope>
    <source>
        <strain evidence="2 3">HC1.1ba</strain>
    </source>
</reference>
<dbReference type="EMBL" id="MWML01000181">
    <property type="protein sequence ID" value="TCG05255.1"/>
    <property type="molecule type" value="Genomic_DNA"/>
</dbReference>
<feature type="transmembrane region" description="Helical" evidence="1">
    <location>
        <begin position="41"/>
        <end position="61"/>
    </location>
</feature>
<protein>
    <recommendedName>
        <fullName evidence="4">DUF2946 domain-containing protein</fullName>
    </recommendedName>
</protein>
<evidence type="ECO:0008006" key="4">
    <source>
        <dbReference type="Google" id="ProtNLM"/>
    </source>
</evidence>
<dbReference type="Proteomes" id="UP000294200">
    <property type="component" value="Unassembled WGS sequence"/>
</dbReference>
<keyword evidence="3" id="KW-1185">Reference proteome</keyword>
<name>A0A4R0X9J5_9BURK</name>
<gene>
    <name evidence="2" type="ORF">BZM27_35060</name>
</gene>
<evidence type="ECO:0000256" key="1">
    <source>
        <dbReference type="SAM" id="Phobius"/>
    </source>
</evidence>
<dbReference type="AlphaFoldDB" id="A0A4R0X9J5"/>
<sequence length="148" mass="15624">MNAESVFQLCAGYMSVARPGLSINEHAHGAIMAIRARKKSFVWPGIIAMWLMVFALLASQLPKLAEPPVPVAANCSAVKSENARQYTLPDSFSVCEYCDLVAQQATAVPSVAGLEIAAILLATVLTVALAGLTRTDDSSARASRCTEG</sequence>
<feature type="transmembrane region" description="Helical" evidence="1">
    <location>
        <begin position="111"/>
        <end position="132"/>
    </location>
</feature>
<accession>A0A4R0X9J5</accession>
<organism evidence="2 3">
    <name type="scientific">Paraburkholderia steynii</name>
    <dbReference type="NCBI Taxonomy" id="1245441"/>
    <lineage>
        <taxon>Bacteria</taxon>
        <taxon>Pseudomonadati</taxon>
        <taxon>Pseudomonadota</taxon>
        <taxon>Betaproteobacteria</taxon>
        <taxon>Burkholderiales</taxon>
        <taxon>Burkholderiaceae</taxon>
        <taxon>Paraburkholderia</taxon>
    </lineage>
</organism>